<evidence type="ECO:0000256" key="9">
    <source>
        <dbReference type="ARBA" id="ARBA00022898"/>
    </source>
</evidence>
<evidence type="ECO:0000256" key="6">
    <source>
        <dbReference type="ARBA" id="ARBA00022576"/>
    </source>
</evidence>
<proteinExistence type="inferred from homology"/>
<dbReference type="PIRSF" id="PIRSF000521">
    <property type="entry name" value="Transaminase_4ab_Lys_Orn"/>
    <property type="match status" value="1"/>
</dbReference>
<dbReference type="OrthoDB" id="5419315at2759"/>
<dbReference type="Pfam" id="PF00202">
    <property type="entry name" value="Aminotran_3"/>
    <property type="match status" value="1"/>
</dbReference>
<dbReference type="GO" id="GO:0042802">
    <property type="term" value="F:identical protein binding"/>
    <property type="evidence" value="ECO:0007669"/>
    <property type="project" value="TreeGrafter"/>
</dbReference>
<evidence type="ECO:0000256" key="5">
    <source>
        <dbReference type="ARBA" id="ARBA00012919"/>
    </source>
</evidence>
<dbReference type="GO" id="GO:0005759">
    <property type="term" value="C:mitochondrial matrix"/>
    <property type="evidence" value="ECO:0007669"/>
    <property type="project" value="TreeGrafter"/>
</dbReference>
<evidence type="ECO:0000313" key="12">
    <source>
        <dbReference type="Proteomes" id="UP000738349"/>
    </source>
</evidence>
<keyword evidence="7" id="KW-0028">Amino-acid biosynthesis</keyword>
<evidence type="ECO:0000256" key="4">
    <source>
        <dbReference type="ARBA" id="ARBA00008954"/>
    </source>
</evidence>
<protein>
    <recommendedName>
        <fullName evidence="5">acetylornithine transaminase</fullName>
        <ecNumber evidence="5">2.6.1.11</ecNumber>
    </recommendedName>
</protein>
<dbReference type="InterPro" id="IPR005814">
    <property type="entry name" value="Aminotrans_3"/>
</dbReference>
<dbReference type="NCBIfam" id="NF002325">
    <property type="entry name" value="PRK01278.1"/>
    <property type="match status" value="1"/>
</dbReference>
<evidence type="ECO:0000313" key="11">
    <source>
        <dbReference type="EMBL" id="KAH7175312.1"/>
    </source>
</evidence>
<dbReference type="GO" id="GO:0030170">
    <property type="term" value="F:pyridoxal phosphate binding"/>
    <property type="evidence" value="ECO:0007669"/>
    <property type="project" value="InterPro"/>
</dbReference>
<dbReference type="InterPro" id="IPR015421">
    <property type="entry name" value="PyrdxlP-dep_Trfase_major"/>
</dbReference>
<evidence type="ECO:0000256" key="1">
    <source>
        <dbReference type="ARBA" id="ARBA00001933"/>
    </source>
</evidence>
<evidence type="ECO:0000256" key="7">
    <source>
        <dbReference type="ARBA" id="ARBA00022605"/>
    </source>
</evidence>
<dbReference type="FunFam" id="3.40.640.10:FF:000004">
    <property type="entry name" value="Acetylornithine aminotransferase"/>
    <property type="match status" value="1"/>
</dbReference>
<evidence type="ECO:0000256" key="3">
    <source>
        <dbReference type="ARBA" id="ARBA00005024"/>
    </source>
</evidence>
<evidence type="ECO:0000256" key="10">
    <source>
        <dbReference type="RuleBase" id="RU003560"/>
    </source>
</evidence>
<dbReference type="Proteomes" id="UP000738349">
    <property type="component" value="Unassembled WGS sequence"/>
</dbReference>
<comment type="similarity">
    <text evidence="4 10">Belongs to the class-III pyridoxal-phosphate-dependent aminotransferase family.</text>
</comment>
<dbReference type="HAMAP" id="MF_01107">
    <property type="entry name" value="ArgD_aminotrans_3"/>
    <property type="match status" value="1"/>
</dbReference>
<dbReference type="SUPFAM" id="SSF53383">
    <property type="entry name" value="PLP-dependent transferases"/>
    <property type="match status" value="1"/>
</dbReference>
<dbReference type="CDD" id="cd00610">
    <property type="entry name" value="OAT_like"/>
    <property type="match status" value="1"/>
</dbReference>
<evidence type="ECO:0000256" key="8">
    <source>
        <dbReference type="ARBA" id="ARBA00022679"/>
    </source>
</evidence>
<dbReference type="InterPro" id="IPR004636">
    <property type="entry name" value="AcOrn/SuccOrn_fam"/>
</dbReference>
<dbReference type="InterPro" id="IPR015422">
    <property type="entry name" value="PyrdxlP-dep_Trfase_small"/>
</dbReference>
<comment type="caution">
    <text evidence="11">The sequence shown here is derived from an EMBL/GenBank/DDBJ whole genome shotgun (WGS) entry which is preliminary data.</text>
</comment>
<comment type="subcellular location">
    <subcellularLocation>
        <location evidence="2">Mitochondrion</location>
    </subcellularLocation>
</comment>
<keyword evidence="9 10" id="KW-0663">Pyridoxal phosphate</keyword>
<dbReference type="Gene3D" id="3.90.1150.10">
    <property type="entry name" value="Aspartate Aminotransferase, domain 1"/>
    <property type="match status" value="1"/>
</dbReference>
<comment type="pathway">
    <text evidence="3">Amino-acid biosynthesis; L-arginine biosynthesis; N(2)-acetyl-L-ornithine from L-glutamate: step 4/4.</text>
</comment>
<reference evidence="11" key="1">
    <citation type="journal article" date="2021" name="Nat. Commun.">
        <title>Genetic determinants of endophytism in the Arabidopsis root mycobiome.</title>
        <authorList>
            <person name="Mesny F."/>
            <person name="Miyauchi S."/>
            <person name="Thiergart T."/>
            <person name="Pickel B."/>
            <person name="Atanasova L."/>
            <person name="Karlsson M."/>
            <person name="Huettel B."/>
            <person name="Barry K.W."/>
            <person name="Haridas S."/>
            <person name="Chen C."/>
            <person name="Bauer D."/>
            <person name="Andreopoulos W."/>
            <person name="Pangilinan J."/>
            <person name="LaButti K."/>
            <person name="Riley R."/>
            <person name="Lipzen A."/>
            <person name="Clum A."/>
            <person name="Drula E."/>
            <person name="Henrissat B."/>
            <person name="Kohler A."/>
            <person name="Grigoriev I.V."/>
            <person name="Martin F.M."/>
            <person name="Hacquard S."/>
        </authorList>
    </citation>
    <scope>NUCLEOTIDE SEQUENCE</scope>
    <source>
        <strain evidence="11">MPI-CAGE-AT-0147</strain>
    </source>
</reference>
<dbReference type="AlphaFoldDB" id="A0A9P9FSB4"/>
<dbReference type="InterPro" id="IPR015424">
    <property type="entry name" value="PyrdxlP-dep_Trfase"/>
</dbReference>
<name>A0A9P9FSB4_9HYPO</name>
<organism evidence="11 12">
    <name type="scientific">Dactylonectria macrodidyma</name>
    <dbReference type="NCBI Taxonomy" id="307937"/>
    <lineage>
        <taxon>Eukaryota</taxon>
        <taxon>Fungi</taxon>
        <taxon>Dikarya</taxon>
        <taxon>Ascomycota</taxon>
        <taxon>Pezizomycotina</taxon>
        <taxon>Sordariomycetes</taxon>
        <taxon>Hypocreomycetidae</taxon>
        <taxon>Hypocreales</taxon>
        <taxon>Nectriaceae</taxon>
        <taxon>Dactylonectria</taxon>
    </lineage>
</organism>
<sequence>MAEPARAPEQEASYILGTYARPMPVLVKGEGSYVFDDKGNKYLDFTAGIAVMSLGHSDPELNRIITDQIGKLMHVSNIFENEWAGVLAEKLVSATKASGTFSSAHRVYLGSSGTEANEAALKFARVYARSLASDGSKSEVVAFVNAFHGRTMGSLSATYNPKYREPFGPLVPGFKHGTFNETEGLDSLITDKTCAVIVEPVQGEGGIFPATAAFMAALRRRCDETKALLIIDEVQAGLGRSGALWSHAHPSLRDPATGKVLAEPDILTTAKALGNGVPVGATIVSRTVADAIQVGMHGTTYGGNPVSSRAASYVVDQLSQPSLLAAVQAKSEHVVRRLKAIDAKLPNVIKDIRGMGLMLGIQVQPQYEARLSEICAKARERGLLIIVAGSTAFRLVPPLVIEEKDLDKGLDILEGVLKDVCA</sequence>
<dbReference type="NCBIfam" id="TIGR00707">
    <property type="entry name" value="argD"/>
    <property type="match status" value="1"/>
</dbReference>
<keyword evidence="6" id="KW-0032">Aminotransferase</keyword>
<dbReference type="GO" id="GO:0003992">
    <property type="term" value="F:N2-acetyl-L-ornithine:2-oxoglutarate 5-aminotransferase activity"/>
    <property type="evidence" value="ECO:0007669"/>
    <property type="project" value="UniProtKB-EC"/>
</dbReference>
<comment type="cofactor">
    <cofactor evidence="1">
        <name>pyridoxal 5'-phosphate</name>
        <dbReference type="ChEBI" id="CHEBI:597326"/>
    </cofactor>
</comment>
<dbReference type="EC" id="2.6.1.11" evidence="5"/>
<dbReference type="EMBL" id="JAGMUV010000001">
    <property type="protein sequence ID" value="KAH7175312.1"/>
    <property type="molecule type" value="Genomic_DNA"/>
</dbReference>
<gene>
    <name evidence="11" type="ORF">EDB81DRAFT_769594</name>
</gene>
<dbReference type="PANTHER" id="PTHR11986:SF79">
    <property type="entry name" value="ACETYLORNITHINE AMINOTRANSFERASE, MITOCHONDRIAL"/>
    <property type="match status" value="1"/>
</dbReference>
<evidence type="ECO:0000256" key="2">
    <source>
        <dbReference type="ARBA" id="ARBA00004173"/>
    </source>
</evidence>
<keyword evidence="8 11" id="KW-0808">Transferase</keyword>
<dbReference type="GO" id="GO:0006526">
    <property type="term" value="P:L-arginine biosynthetic process"/>
    <property type="evidence" value="ECO:0007669"/>
    <property type="project" value="UniProtKB-ARBA"/>
</dbReference>
<dbReference type="PANTHER" id="PTHR11986">
    <property type="entry name" value="AMINOTRANSFERASE CLASS III"/>
    <property type="match status" value="1"/>
</dbReference>
<accession>A0A9P9FSB4</accession>
<dbReference type="InterPro" id="IPR050103">
    <property type="entry name" value="Class-III_PLP-dep_AT"/>
</dbReference>
<keyword evidence="12" id="KW-1185">Reference proteome</keyword>
<dbReference type="Gene3D" id="3.40.640.10">
    <property type="entry name" value="Type I PLP-dependent aspartate aminotransferase-like (Major domain)"/>
    <property type="match status" value="1"/>
</dbReference>